<reference evidence="2" key="1">
    <citation type="submission" date="2015-11" db="EMBL/GenBank/DDBJ databases">
        <authorList>
            <person name="Anvar S.Y."/>
        </authorList>
    </citation>
    <scope>NUCLEOTIDE SEQUENCE [LARGE SCALE GENOMIC DNA]</scope>
</reference>
<name>A0A0S4PWJ6_9HELI</name>
<dbReference type="EMBL" id="LN907858">
    <property type="protein sequence ID" value="CUU40118.1"/>
    <property type="molecule type" value="Genomic_DNA"/>
</dbReference>
<dbReference type="KEGG" id="hty:BN2458_PEG1233"/>
<dbReference type="AlphaFoldDB" id="A0A0S4PWJ6"/>
<evidence type="ECO:0000313" key="1">
    <source>
        <dbReference type="EMBL" id="CUU40118.1"/>
    </source>
</evidence>
<organism evidence="1 2">
    <name type="scientific">Helicobacter typhlonius</name>
    <dbReference type="NCBI Taxonomy" id="76936"/>
    <lineage>
        <taxon>Bacteria</taxon>
        <taxon>Pseudomonadati</taxon>
        <taxon>Campylobacterota</taxon>
        <taxon>Epsilonproteobacteria</taxon>
        <taxon>Campylobacterales</taxon>
        <taxon>Helicobacteraceae</taxon>
        <taxon>Helicobacter</taxon>
    </lineage>
</organism>
<sequence>MQMRGLKKITESIKDVKFAVGLMLDSIIMLKIHNLYRF</sequence>
<accession>A0A0S4PWJ6</accession>
<proteinExistence type="predicted"/>
<dbReference type="Proteomes" id="UP000064525">
    <property type="component" value="Chromosome I"/>
</dbReference>
<gene>
    <name evidence="1" type="ORF">BN2458_PEG1233</name>
</gene>
<evidence type="ECO:0000313" key="2">
    <source>
        <dbReference type="Proteomes" id="UP000064525"/>
    </source>
</evidence>
<dbReference type="PATRIC" id="fig|76936.10.peg.1204"/>
<protein>
    <submittedName>
        <fullName evidence="1">Uncharacterized protein</fullName>
    </submittedName>
</protein>